<organism evidence="3 4">
    <name type="scientific">Blastococcus aurantiacus</name>
    <dbReference type="NCBI Taxonomy" id="1550231"/>
    <lineage>
        <taxon>Bacteria</taxon>
        <taxon>Bacillati</taxon>
        <taxon>Actinomycetota</taxon>
        <taxon>Actinomycetes</taxon>
        <taxon>Geodermatophilales</taxon>
        <taxon>Geodermatophilaceae</taxon>
        <taxon>Blastococcus</taxon>
    </lineage>
</organism>
<proteinExistence type="predicted"/>
<accession>A0A1G7QU78</accession>
<name>A0A1G7QU78_9ACTN</name>
<dbReference type="OrthoDB" id="5197718at2"/>
<keyword evidence="2" id="KW-1133">Transmembrane helix</keyword>
<protein>
    <submittedName>
        <fullName evidence="3">Uncharacterized protein</fullName>
    </submittedName>
</protein>
<dbReference type="RefSeq" id="WP_091770849.1">
    <property type="nucleotide sequence ID" value="NZ_FNBT01000010.1"/>
</dbReference>
<evidence type="ECO:0000256" key="1">
    <source>
        <dbReference type="SAM" id="MobiDB-lite"/>
    </source>
</evidence>
<feature type="transmembrane region" description="Helical" evidence="2">
    <location>
        <begin position="20"/>
        <end position="40"/>
    </location>
</feature>
<evidence type="ECO:0000256" key="2">
    <source>
        <dbReference type="SAM" id="Phobius"/>
    </source>
</evidence>
<keyword evidence="4" id="KW-1185">Reference proteome</keyword>
<dbReference type="Proteomes" id="UP000199406">
    <property type="component" value="Unassembled WGS sequence"/>
</dbReference>
<keyword evidence="2" id="KW-0472">Membrane</keyword>
<sequence length="93" mass="9954">MTPDATPEPGSLTVPPLFGWEGIVVLLVAAVVIGVGYLVLSALSASRRPSADWDEWLQGRSRQRHDVVDRFGAQRSAPPSGHAAERHGARRSG</sequence>
<reference evidence="4" key="1">
    <citation type="submission" date="2016-10" db="EMBL/GenBank/DDBJ databases">
        <authorList>
            <person name="Varghese N."/>
            <person name="Submissions S."/>
        </authorList>
    </citation>
    <scope>NUCLEOTIDE SEQUENCE [LARGE SCALE GENOMIC DNA]</scope>
    <source>
        <strain evidence="4">DSM 44268</strain>
    </source>
</reference>
<evidence type="ECO:0000313" key="3">
    <source>
        <dbReference type="EMBL" id="SDG02072.1"/>
    </source>
</evidence>
<dbReference type="STRING" id="1550231.SAMN05660662_0006"/>
<feature type="region of interest" description="Disordered" evidence="1">
    <location>
        <begin position="71"/>
        <end position="93"/>
    </location>
</feature>
<dbReference type="AlphaFoldDB" id="A0A1G7QU78"/>
<dbReference type="EMBL" id="FNBT01000010">
    <property type="protein sequence ID" value="SDG02072.1"/>
    <property type="molecule type" value="Genomic_DNA"/>
</dbReference>
<gene>
    <name evidence="3" type="ORF">SAMN05660662_0006</name>
</gene>
<keyword evidence="2" id="KW-0812">Transmembrane</keyword>
<evidence type="ECO:0000313" key="4">
    <source>
        <dbReference type="Proteomes" id="UP000199406"/>
    </source>
</evidence>